<name>A0A9X1Y4M6_9PROT</name>
<keyword evidence="3" id="KW-0884">PQQ biosynthesis</keyword>
<organism evidence="5 6">
    <name type="scientific">Roseomonas acroporae</name>
    <dbReference type="NCBI Taxonomy" id="2937791"/>
    <lineage>
        <taxon>Bacteria</taxon>
        <taxon>Pseudomonadati</taxon>
        <taxon>Pseudomonadota</taxon>
        <taxon>Alphaproteobacteria</taxon>
        <taxon>Acetobacterales</taxon>
        <taxon>Roseomonadaceae</taxon>
        <taxon>Roseomonas</taxon>
    </lineage>
</organism>
<reference evidence="5" key="1">
    <citation type="submission" date="2022-04" db="EMBL/GenBank/DDBJ databases">
        <title>Roseomonas acroporae sp. nov., isolated from coral Acropora digitifera.</title>
        <authorList>
            <person name="Sun H."/>
        </authorList>
    </citation>
    <scope>NUCLEOTIDE SEQUENCE</scope>
    <source>
        <strain evidence="5">NAR14</strain>
    </source>
</reference>
<dbReference type="InterPro" id="IPR008792">
    <property type="entry name" value="PQQD"/>
</dbReference>
<evidence type="ECO:0000256" key="4">
    <source>
        <dbReference type="SAM" id="MobiDB-lite"/>
    </source>
</evidence>
<protein>
    <submittedName>
        <fullName evidence="5">Pyrroloquinoline quinone biosynthesis peptide chaperone PqqD</fullName>
    </submittedName>
</protein>
<feature type="region of interest" description="Disordered" evidence="4">
    <location>
        <begin position="1"/>
        <end position="49"/>
    </location>
</feature>
<dbReference type="InterPro" id="IPR022479">
    <property type="entry name" value="PqqD_bac"/>
</dbReference>
<dbReference type="Gene3D" id="1.10.10.1150">
    <property type="entry name" value="Coenzyme PQQ synthesis protein D (PqqD)"/>
    <property type="match status" value="1"/>
</dbReference>
<dbReference type="GO" id="GO:0048038">
    <property type="term" value="F:quinone binding"/>
    <property type="evidence" value="ECO:0007669"/>
    <property type="project" value="InterPro"/>
</dbReference>
<sequence length="217" mass="23206">MTRRDDAPPPGATPEAPRAETPVGPRAETPVGPRAEASVDPRAEASVDLRAEASVDWRAEASVDWRAEASVDWRAEASVDWRAEASVDWRAEASVDLRAEAAVDLRAEASVDLRAEARRIDGTSRPALARGMRLREDRARGRQVVVGPERLFVPDDTALAILSLLDGERSVDAVVDTLAARYAAPRAVIAADVVALLQDLLDRGVLATDGPGRPAPP</sequence>
<dbReference type="AlphaFoldDB" id="A0A9X1Y4M6"/>
<dbReference type="RefSeq" id="WP_248665094.1">
    <property type="nucleotide sequence ID" value="NZ_JALPRX010000004.1"/>
</dbReference>
<comment type="caution">
    <text evidence="5">The sequence shown here is derived from an EMBL/GenBank/DDBJ whole genome shotgun (WGS) entry which is preliminary data.</text>
</comment>
<gene>
    <name evidence="5" type="primary">pqqD</name>
    <name evidence="5" type="ORF">M0638_01040</name>
</gene>
<evidence type="ECO:0000256" key="2">
    <source>
        <dbReference type="ARBA" id="ARBA00011741"/>
    </source>
</evidence>
<evidence type="ECO:0000313" key="6">
    <source>
        <dbReference type="Proteomes" id="UP001139516"/>
    </source>
</evidence>
<comment type="subunit">
    <text evidence="2">Monomer. Interacts with PqqE.</text>
</comment>
<proteinExistence type="predicted"/>
<dbReference type="EMBL" id="JALPRX010000004">
    <property type="protein sequence ID" value="MCK8782965.1"/>
    <property type="molecule type" value="Genomic_DNA"/>
</dbReference>
<dbReference type="InterPro" id="IPR041881">
    <property type="entry name" value="PqqD_sf"/>
</dbReference>
<keyword evidence="6" id="KW-1185">Reference proteome</keyword>
<comment type="pathway">
    <text evidence="1">Cofactor biosynthesis; pyrroloquinoline quinone biosynthesis.</text>
</comment>
<dbReference type="NCBIfam" id="TIGR03859">
    <property type="entry name" value="PQQ_PqqD"/>
    <property type="match status" value="1"/>
</dbReference>
<evidence type="ECO:0000256" key="3">
    <source>
        <dbReference type="ARBA" id="ARBA00022905"/>
    </source>
</evidence>
<evidence type="ECO:0000256" key="1">
    <source>
        <dbReference type="ARBA" id="ARBA00004886"/>
    </source>
</evidence>
<feature type="compositionally biased region" description="Basic and acidic residues" evidence="4">
    <location>
        <begin position="37"/>
        <end position="49"/>
    </location>
</feature>
<dbReference type="Proteomes" id="UP001139516">
    <property type="component" value="Unassembled WGS sequence"/>
</dbReference>
<dbReference type="Pfam" id="PF05402">
    <property type="entry name" value="PqqD"/>
    <property type="match status" value="1"/>
</dbReference>
<dbReference type="GO" id="GO:0018189">
    <property type="term" value="P:pyrroloquinoline quinone biosynthetic process"/>
    <property type="evidence" value="ECO:0007669"/>
    <property type="project" value="UniProtKB-KW"/>
</dbReference>
<accession>A0A9X1Y4M6</accession>
<evidence type="ECO:0000313" key="5">
    <source>
        <dbReference type="EMBL" id="MCK8782965.1"/>
    </source>
</evidence>